<reference evidence="3" key="2">
    <citation type="submission" date="2016-10" db="EMBL/GenBank/DDBJ databases">
        <authorList>
            <person name="de Groot N.N."/>
        </authorList>
    </citation>
    <scope>NUCLEOTIDE SEQUENCE [LARGE SCALE GENOMIC DNA]</scope>
    <source>
        <strain evidence="3">CCBAU85039</strain>
    </source>
</reference>
<evidence type="ECO:0000259" key="2">
    <source>
        <dbReference type="PROSITE" id="PS51465"/>
    </source>
</evidence>
<dbReference type="Pfam" id="PF07648">
    <property type="entry name" value="Kazal_2"/>
    <property type="match status" value="2"/>
</dbReference>
<dbReference type="STRING" id="501024.RTCCBAU85039_1641"/>
<dbReference type="EMBL" id="FOCV01000005">
    <property type="protein sequence ID" value="SEN54392.1"/>
    <property type="molecule type" value="Genomic_DNA"/>
</dbReference>
<dbReference type="InterPro" id="IPR053265">
    <property type="entry name" value="Serpin"/>
</dbReference>
<dbReference type="RefSeq" id="WP_072373012.1">
    <property type="nucleotide sequence ID" value="NZ_FNXB01000007.1"/>
</dbReference>
<accession>A0A1H8HDN7</accession>
<name>A0A1H8HDN7_9HYPH</name>
<keyword evidence="6" id="KW-1185">Reference proteome</keyword>
<dbReference type="SUPFAM" id="SSF100895">
    <property type="entry name" value="Kazal-type serine protease inhibitors"/>
    <property type="match status" value="2"/>
</dbReference>
<dbReference type="PANTHER" id="PTHR21131">
    <property type="entry name" value="SERINE-TYPE ENDOPEPTIDASE INHIBITOR"/>
    <property type="match status" value="1"/>
</dbReference>
<evidence type="ECO:0000313" key="4">
    <source>
        <dbReference type="EMBL" id="SEN54392.1"/>
    </source>
</evidence>
<reference evidence="5" key="1">
    <citation type="submission" date="2016-10" db="EMBL/GenBank/DDBJ databases">
        <authorList>
            <person name="Wibberg D."/>
        </authorList>
    </citation>
    <scope>NUCLEOTIDE SEQUENCE [LARGE SCALE GENOMIC DNA]</scope>
</reference>
<evidence type="ECO:0000313" key="5">
    <source>
        <dbReference type="Proteomes" id="UP000183063"/>
    </source>
</evidence>
<feature type="domain" description="Kazal-like" evidence="2">
    <location>
        <begin position="164"/>
        <end position="203"/>
    </location>
</feature>
<dbReference type="AlphaFoldDB" id="A0A1H8HDN7"/>
<dbReference type="InterPro" id="IPR002350">
    <property type="entry name" value="Kazal_dom"/>
</dbReference>
<proteinExistence type="predicted"/>
<dbReference type="Proteomes" id="UP000183063">
    <property type="component" value="Unassembled WGS sequence"/>
</dbReference>
<evidence type="ECO:0000313" key="6">
    <source>
        <dbReference type="Proteomes" id="UP000198939"/>
    </source>
</evidence>
<dbReference type="PANTHER" id="PTHR21131:SF0">
    <property type="entry name" value="GEO10195P1-RELATED"/>
    <property type="match status" value="1"/>
</dbReference>
<dbReference type="CDD" id="cd00104">
    <property type="entry name" value="KAZAL_FS"/>
    <property type="match status" value="1"/>
</dbReference>
<feature type="signal peptide" evidence="1">
    <location>
        <begin position="1"/>
        <end position="23"/>
    </location>
</feature>
<evidence type="ECO:0000313" key="3">
    <source>
        <dbReference type="EMBL" id="SEH65820.1"/>
    </source>
</evidence>
<dbReference type="PROSITE" id="PS51465">
    <property type="entry name" value="KAZAL_2"/>
    <property type="match status" value="1"/>
</dbReference>
<evidence type="ECO:0000256" key="1">
    <source>
        <dbReference type="SAM" id="SignalP"/>
    </source>
</evidence>
<dbReference type="Proteomes" id="UP000198939">
    <property type="component" value="Unassembled WGS sequence"/>
</dbReference>
<reference evidence="4 6" key="3">
    <citation type="submission" date="2016-10" db="EMBL/GenBank/DDBJ databases">
        <authorList>
            <person name="Varghese N."/>
            <person name="Submissions S."/>
        </authorList>
    </citation>
    <scope>NUCLEOTIDE SEQUENCE [LARGE SCALE GENOMIC DNA]</scope>
    <source>
        <strain evidence="4 6">CGMCC 1.7071</strain>
    </source>
</reference>
<dbReference type="OrthoDB" id="9800302at2"/>
<protein>
    <submittedName>
        <fullName evidence="3">Kazal-type serine protease inhibitor domain protein</fullName>
    </submittedName>
    <submittedName>
        <fullName evidence="4">Kazal-type serine protease inhibitor domain-containing protein</fullName>
    </submittedName>
</protein>
<keyword evidence="1" id="KW-0732">Signal</keyword>
<organism evidence="3 5">
    <name type="scientific">Rhizobium tibeticum</name>
    <dbReference type="NCBI Taxonomy" id="501024"/>
    <lineage>
        <taxon>Bacteria</taxon>
        <taxon>Pseudomonadati</taxon>
        <taxon>Pseudomonadota</taxon>
        <taxon>Alphaproteobacteria</taxon>
        <taxon>Hyphomicrobiales</taxon>
        <taxon>Rhizobiaceae</taxon>
        <taxon>Rhizobium/Agrobacterium group</taxon>
        <taxon>Rhizobium</taxon>
    </lineage>
</organism>
<dbReference type="EMBL" id="FNXB01000007">
    <property type="protein sequence ID" value="SEH65820.1"/>
    <property type="molecule type" value="Genomic_DNA"/>
</dbReference>
<dbReference type="InterPro" id="IPR036058">
    <property type="entry name" value="Kazal_dom_sf"/>
</dbReference>
<gene>
    <name evidence="3" type="ORF">RTCCBAU85039_1641</name>
    <name evidence="4" type="ORF">SAMN05216228_1005135</name>
</gene>
<feature type="chain" id="PRO_5030029507" evidence="1">
    <location>
        <begin position="24"/>
        <end position="203"/>
    </location>
</feature>
<dbReference type="GO" id="GO:0004867">
    <property type="term" value="F:serine-type endopeptidase inhibitor activity"/>
    <property type="evidence" value="ECO:0007669"/>
    <property type="project" value="UniProtKB-KW"/>
</dbReference>
<keyword evidence="4" id="KW-0722">Serine protease inhibitor</keyword>
<dbReference type="SMART" id="SM00280">
    <property type="entry name" value="KAZAL"/>
    <property type="match status" value="2"/>
</dbReference>
<dbReference type="Gene3D" id="3.30.60.30">
    <property type="match status" value="3"/>
</dbReference>
<keyword evidence="4" id="KW-0646">Protease inhibitor</keyword>
<sequence>MTLAGFLSPRKLALLALIPLLSACTVDVGPSYSRPPPRPPRPAMCGMEHAPVCAQRSGRVETFTNACQARAAGFAIINRGQCRRPTPITSRPPPPRAASPRMCTMEYAPVCGQRGARVQTFANACQARAANFTVISRGQCARQPGIAVRPQRPAPRPAQPGGICTREYRPVCGQRGSEMRTFPNACEASNSGFRIMSQGACRR</sequence>